<comment type="catalytic activity">
    <reaction evidence="5">
        <text>Hydrolysis of proteins to small peptides in the presence of ATP and magnesium. alpha-casein is the usual test substrate. In the absence of ATP, only oligopeptides shorter than five residues are hydrolyzed (such as succinyl-Leu-Tyr-|-NHMec, and Leu-Tyr-Leu-|-Tyr-Trp, in which cleavage of the -Tyr-|-Leu- and -Tyr-|-Trp bonds also occurs).</text>
        <dbReference type="EC" id="3.4.21.92"/>
    </reaction>
</comment>
<dbReference type="PANTHER" id="PTHR10381:SF15">
    <property type="entry name" value="CHLOROPLASTIC ATP-DEPENDENT CLP PROTEASE PROTEOLYTIC SUBUNIT 1"/>
    <property type="match status" value="1"/>
</dbReference>
<dbReference type="GO" id="GO:0004176">
    <property type="term" value="F:ATP-dependent peptidase activity"/>
    <property type="evidence" value="ECO:0007669"/>
    <property type="project" value="InterPro"/>
</dbReference>
<keyword evidence="5" id="KW-0963">Cytoplasm</keyword>
<geneLocation type="plastid" evidence="6"/>
<organism evidence="6">
    <name type="scientific">Ombrophytum subterraneum</name>
    <dbReference type="NCBI Taxonomy" id="50155"/>
    <lineage>
        <taxon>Eukaryota</taxon>
        <taxon>Viridiplantae</taxon>
        <taxon>Streptophyta</taxon>
        <taxon>Embryophyta</taxon>
        <taxon>Tracheophyta</taxon>
        <taxon>Spermatophyta</taxon>
        <taxon>Magnoliopsida</taxon>
        <taxon>eudicotyledons</taxon>
        <taxon>Gunneridae</taxon>
        <taxon>Pentapetalae</taxon>
        <taxon>Santalales</taxon>
        <taxon>Balanophoraceae</taxon>
        <taxon>Ombrophytum</taxon>
    </lineage>
</organism>
<evidence type="ECO:0000256" key="5">
    <source>
        <dbReference type="HAMAP-Rule" id="MF_00444"/>
    </source>
</evidence>
<reference evidence="6" key="1">
    <citation type="submission" date="2020-07" db="EMBL/GenBank/DDBJ databases">
        <title>Plastomes in the holoparasitic family Balanophoraceae: extremely high AT content, severe gene content reduction, and two independent genetic code changes.</title>
        <authorList>
            <person name="Ceriotti L.F."/>
            <person name="Roulet M.E."/>
            <person name="Sanchez-Puerta M.V."/>
        </authorList>
    </citation>
    <scope>NUCLEOTIDE SEQUENCE</scope>
    <source>
        <tissue evidence="6">Tuber</tissue>
    </source>
</reference>
<dbReference type="EC" id="3.4.21.92" evidence="5"/>
<keyword evidence="4 5" id="KW-0720">Serine protease</keyword>
<evidence type="ECO:0000256" key="3">
    <source>
        <dbReference type="ARBA" id="ARBA00022801"/>
    </source>
</evidence>
<dbReference type="AlphaFoldDB" id="A0A8E7MIU9"/>
<protein>
    <recommendedName>
        <fullName evidence="5">ATP-dependent Clp protease proteolytic subunit</fullName>
        <ecNumber evidence="5">3.4.21.92</ecNumber>
    </recommendedName>
    <alternativeName>
        <fullName evidence="5">Endopeptidase Clp</fullName>
    </alternativeName>
</protein>
<comment type="subunit">
    <text evidence="5">Component of the chloroplastic Clp protease core complex.</text>
</comment>
<dbReference type="GO" id="GO:0009368">
    <property type="term" value="C:endopeptidase Clp complex"/>
    <property type="evidence" value="ECO:0007669"/>
    <property type="project" value="TreeGrafter"/>
</dbReference>
<gene>
    <name evidence="5 6" type="primary">clpP</name>
</gene>
<comment type="function">
    <text evidence="5">Cleaves peptides in various proteins in a process that requires ATP hydrolysis. Has a chymotrypsin-like activity. Plays a major role in the degradation of misfolded proteins.</text>
</comment>
<dbReference type="PANTHER" id="PTHR10381">
    <property type="entry name" value="ATP-DEPENDENT CLP PROTEASE PROTEOLYTIC SUBUNIT"/>
    <property type="match status" value="1"/>
</dbReference>
<comment type="similarity">
    <text evidence="5">Belongs to the peptidase S14 family.</text>
</comment>
<name>A0A8E7MIU9_9MAGN</name>
<evidence type="ECO:0000313" key="6">
    <source>
        <dbReference type="EMBL" id="QVX31439.1"/>
    </source>
</evidence>
<dbReference type="GO" id="GO:0004252">
    <property type="term" value="F:serine-type endopeptidase activity"/>
    <property type="evidence" value="ECO:0007669"/>
    <property type="project" value="UniProtKB-UniRule"/>
</dbReference>
<comment type="subcellular location">
    <subcellularLocation>
        <location evidence="5">Cytoplasm</location>
    </subcellularLocation>
</comment>
<dbReference type="GO" id="GO:0051117">
    <property type="term" value="F:ATPase binding"/>
    <property type="evidence" value="ECO:0007669"/>
    <property type="project" value="TreeGrafter"/>
</dbReference>
<evidence type="ECO:0000256" key="1">
    <source>
        <dbReference type="ARBA" id="ARBA00022640"/>
    </source>
</evidence>
<dbReference type="GO" id="GO:0006515">
    <property type="term" value="P:protein quality control for misfolded or incompletely synthesized proteins"/>
    <property type="evidence" value="ECO:0007669"/>
    <property type="project" value="TreeGrafter"/>
</dbReference>
<dbReference type="EMBL" id="MT834847">
    <property type="protein sequence ID" value="QVX31439.1"/>
    <property type="molecule type" value="Genomic_DNA"/>
</dbReference>
<feature type="active site" description="Nucleophile" evidence="5">
    <location>
        <position position="101"/>
    </location>
</feature>
<feature type="active site" evidence="5">
    <location>
        <position position="126"/>
    </location>
</feature>
<dbReference type="InterPro" id="IPR001907">
    <property type="entry name" value="ClpP"/>
</dbReference>
<evidence type="ECO:0000256" key="2">
    <source>
        <dbReference type="ARBA" id="ARBA00022670"/>
    </source>
</evidence>
<dbReference type="CDD" id="cd07017">
    <property type="entry name" value="S14_ClpP_2"/>
    <property type="match status" value="1"/>
</dbReference>
<accession>A0A8E7MIU9</accession>
<dbReference type="GO" id="GO:0009532">
    <property type="term" value="C:plastid stroma"/>
    <property type="evidence" value="ECO:0007669"/>
    <property type="project" value="UniProtKB-ARBA"/>
</dbReference>
<keyword evidence="1 6" id="KW-0934">Plastid</keyword>
<sequence length="195" mass="22717">MPIGVPRVPFKHFDIEFAFWIDIYNRLYRDKIIFLGQEIDSDISNQIISVFMYFNTEFKNKYIYFFLNSPGGYILPGMSIYDAMHFIKINIKTICYGLAASMGSIILIGGKINKRLAFLHARIMIHQPAISFFEAQAAEFILESEELLKLRKIITKIYSKKTNKCFLIIFEDMERDTFMSSLEAKNYGIIDNISI</sequence>
<dbReference type="Pfam" id="PF00574">
    <property type="entry name" value="CLP_protease"/>
    <property type="match status" value="1"/>
</dbReference>
<dbReference type="InterPro" id="IPR023562">
    <property type="entry name" value="ClpP/TepA"/>
</dbReference>
<keyword evidence="3 5" id="KW-0378">Hydrolase</keyword>
<proteinExistence type="inferred from homology"/>
<evidence type="ECO:0000256" key="4">
    <source>
        <dbReference type="ARBA" id="ARBA00022825"/>
    </source>
</evidence>
<dbReference type="HAMAP" id="MF_00444">
    <property type="entry name" value="ClpP"/>
    <property type="match status" value="1"/>
</dbReference>
<keyword evidence="2 5" id="KW-0645">Protease</keyword>